<evidence type="ECO:0000256" key="6">
    <source>
        <dbReference type="ARBA" id="ARBA00023136"/>
    </source>
</evidence>
<dbReference type="PANTHER" id="PTHR45638:SF11">
    <property type="entry name" value="CYCLIC NUCLEOTIDE-GATED CATION CHANNEL SUBUNIT A"/>
    <property type="match status" value="1"/>
</dbReference>
<dbReference type="GO" id="GO:0005223">
    <property type="term" value="F:intracellularly cGMP-activated cation channel activity"/>
    <property type="evidence" value="ECO:0007669"/>
    <property type="project" value="TreeGrafter"/>
</dbReference>
<dbReference type="SMART" id="SM00100">
    <property type="entry name" value="cNMP"/>
    <property type="match status" value="1"/>
</dbReference>
<keyword evidence="5" id="KW-0406">Ion transport</keyword>
<name>A0AA36CQD8_9BILA</name>
<organism evidence="13 14">
    <name type="scientific">Mesorhabditis spiculigera</name>
    <dbReference type="NCBI Taxonomy" id="96644"/>
    <lineage>
        <taxon>Eukaryota</taxon>
        <taxon>Metazoa</taxon>
        <taxon>Ecdysozoa</taxon>
        <taxon>Nematoda</taxon>
        <taxon>Chromadorea</taxon>
        <taxon>Rhabditida</taxon>
        <taxon>Rhabditina</taxon>
        <taxon>Rhabditomorpha</taxon>
        <taxon>Rhabditoidea</taxon>
        <taxon>Rhabditidae</taxon>
        <taxon>Mesorhabditinae</taxon>
        <taxon>Mesorhabditis</taxon>
    </lineage>
</organism>
<dbReference type="GO" id="GO:0005222">
    <property type="term" value="F:intracellularly cAMP-activated cation channel activity"/>
    <property type="evidence" value="ECO:0007669"/>
    <property type="project" value="TreeGrafter"/>
</dbReference>
<feature type="compositionally biased region" description="Pro residues" evidence="10">
    <location>
        <begin position="201"/>
        <end position="214"/>
    </location>
</feature>
<protein>
    <recommendedName>
        <fullName evidence="12">Cyclic nucleotide-binding domain-containing protein</fullName>
    </recommendedName>
</protein>
<evidence type="ECO:0000259" key="12">
    <source>
        <dbReference type="PROSITE" id="PS50042"/>
    </source>
</evidence>
<evidence type="ECO:0000256" key="8">
    <source>
        <dbReference type="ARBA" id="ARBA00023303"/>
    </source>
</evidence>
<dbReference type="InterPro" id="IPR014710">
    <property type="entry name" value="RmlC-like_jellyroll"/>
</dbReference>
<keyword evidence="14" id="KW-1185">Reference proteome</keyword>
<dbReference type="EMBL" id="CATQJA010002600">
    <property type="protein sequence ID" value="CAJ0572556.1"/>
    <property type="molecule type" value="Genomic_DNA"/>
</dbReference>
<proteinExistence type="predicted"/>
<dbReference type="Proteomes" id="UP001177023">
    <property type="component" value="Unassembled WGS sequence"/>
</dbReference>
<keyword evidence="2" id="KW-0813">Transport</keyword>
<dbReference type="SUPFAM" id="SSF51206">
    <property type="entry name" value="cAMP-binding domain-like"/>
    <property type="match status" value="1"/>
</dbReference>
<dbReference type="CDD" id="cd00038">
    <property type="entry name" value="CAP_ED"/>
    <property type="match status" value="1"/>
</dbReference>
<evidence type="ECO:0000256" key="4">
    <source>
        <dbReference type="ARBA" id="ARBA00022989"/>
    </source>
</evidence>
<dbReference type="PROSITE" id="PS50042">
    <property type="entry name" value="CNMP_BINDING_3"/>
    <property type="match status" value="1"/>
</dbReference>
<feature type="region of interest" description="Disordered" evidence="10">
    <location>
        <begin position="120"/>
        <end position="144"/>
    </location>
</feature>
<evidence type="ECO:0000256" key="11">
    <source>
        <dbReference type="SAM" id="Phobius"/>
    </source>
</evidence>
<dbReference type="Gene3D" id="2.60.120.10">
    <property type="entry name" value="Jelly Rolls"/>
    <property type="match status" value="1"/>
</dbReference>
<dbReference type="InterPro" id="IPR050866">
    <property type="entry name" value="CNG_cation_channel"/>
</dbReference>
<evidence type="ECO:0000256" key="2">
    <source>
        <dbReference type="ARBA" id="ARBA00022448"/>
    </source>
</evidence>
<reference evidence="13" key="1">
    <citation type="submission" date="2023-06" db="EMBL/GenBank/DDBJ databases">
        <authorList>
            <person name="Delattre M."/>
        </authorList>
    </citation>
    <scope>NUCLEOTIDE SEQUENCE</scope>
    <source>
        <strain evidence="13">AF72</strain>
    </source>
</reference>
<evidence type="ECO:0000256" key="3">
    <source>
        <dbReference type="ARBA" id="ARBA00022692"/>
    </source>
</evidence>
<dbReference type="InterPro" id="IPR018490">
    <property type="entry name" value="cNMP-bd_dom_sf"/>
</dbReference>
<dbReference type="GO" id="GO:0017071">
    <property type="term" value="C:intracellular cyclic nucleotide activated cation channel complex"/>
    <property type="evidence" value="ECO:0007669"/>
    <property type="project" value="TreeGrafter"/>
</dbReference>
<feature type="transmembrane region" description="Helical" evidence="11">
    <location>
        <begin position="237"/>
        <end position="260"/>
    </location>
</feature>
<dbReference type="FunFam" id="2.60.120.10:FF:000020">
    <property type="entry name" value="Cyclic nucleotide-gated channel beta 3"/>
    <property type="match status" value="1"/>
</dbReference>
<keyword evidence="9" id="KW-0175">Coiled coil</keyword>
<dbReference type="PROSITE" id="PS00888">
    <property type="entry name" value="CNMP_BINDING_1"/>
    <property type="match status" value="1"/>
</dbReference>
<evidence type="ECO:0000256" key="9">
    <source>
        <dbReference type="SAM" id="Coils"/>
    </source>
</evidence>
<keyword evidence="3 11" id="KW-0812">Transmembrane</keyword>
<sequence>MLTALDLEVPGTSQISPRELKSSRIKKKAGKMTIFCREKGIMSLTGTMKRKRMKRKPMKRKDDILTTMMNKEKQTSYYFLSLKMPRSMPGKMQRLSIVSEKPLYVLGLNGKLGDVNKRRLEPQPSRLDINSVSGDSRDAHDMEGGGVRARSFSRLARTVILVRNWLVSASEEGDQRSDVDPSAVFELAPSVTRSEAETAKAPPPPSAPDVPPPPPPKTFLTAAAVIYFTISPNSRAYYFWTTVVSIGVLYNIVALSIFIFDDIYFGYFREWLLLNLFFDAVFIFDIFIQSRTTYLLDGTPVTNIRMIAKNYFSGSRIWLDLSCLLPFDLLLLIQSSASIVRVTRLLKTYRVMEFHALTVKVIMFPAVFRIISVVTTCFVLFHWNACIYFLFSLMQGIDNATDTGFVFSYKKVFNPVIPTCDILLEDADETCAYDESKFDALDLDQTEPLDRTVYIEELMEYWRQRGYVEWSFSNFTKEYSMSIYWSSLTITTCGQQPWPENSAQNMLECVDTLLGLMVFSVIIGSVGNVVSVMNKQRAEYQEKMDAVKFYMKYRKVNPAIQERVLNCFVYMASQNQLTDERDILEVLPPRLTGQIAVSLHMETLQKVELFTECEVNFLYELVLRLQQHVFSPGDYICRTGDRAKEMFILKRGQLSVIDDANSEQVVELEVLNEGSTFGELSVVRVGGNMLGDRRAVSVRSVGFSDIYILAQEDVSAVLVDYPTMRDHLYEKAREMLRAKLLLDETEVDDDQGLLGMLTLPTDEQLSRLQAAMENIDRQLDDYARQQQESVTRQKQRITELEGTFTRNKRRIRRDYERGLLT</sequence>
<accession>A0AA36CQD8</accession>
<dbReference type="Gene3D" id="1.10.287.70">
    <property type="match status" value="1"/>
</dbReference>
<dbReference type="InterPro" id="IPR018488">
    <property type="entry name" value="cNMP-bd_CS"/>
</dbReference>
<keyword evidence="7" id="KW-1071">Ligand-gated ion channel</keyword>
<comment type="caution">
    <text evidence="13">The sequence shown here is derived from an EMBL/GenBank/DDBJ whole genome shotgun (WGS) entry which is preliminary data.</text>
</comment>
<feature type="region of interest" description="Disordered" evidence="10">
    <location>
        <begin position="191"/>
        <end position="214"/>
    </location>
</feature>
<dbReference type="GO" id="GO:0005886">
    <property type="term" value="C:plasma membrane"/>
    <property type="evidence" value="ECO:0007669"/>
    <property type="project" value="TreeGrafter"/>
</dbReference>
<evidence type="ECO:0000313" key="13">
    <source>
        <dbReference type="EMBL" id="CAJ0572556.1"/>
    </source>
</evidence>
<evidence type="ECO:0000256" key="10">
    <source>
        <dbReference type="SAM" id="MobiDB-lite"/>
    </source>
</evidence>
<dbReference type="Pfam" id="PF00520">
    <property type="entry name" value="Ion_trans"/>
    <property type="match status" value="1"/>
</dbReference>
<dbReference type="PANTHER" id="PTHR45638">
    <property type="entry name" value="CYCLIC NUCLEOTIDE-GATED CATION CHANNEL SUBUNIT A"/>
    <property type="match status" value="1"/>
</dbReference>
<feature type="transmembrane region" description="Helical" evidence="11">
    <location>
        <begin position="361"/>
        <end position="383"/>
    </location>
</feature>
<dbReference type="AlphaFoldDB" id="A0AA36CQD8"/>
<dbReference type="Gene3D" id="1.10.287.630">
    <property type="entry name" value="Helix hairpin bin"/>
    <property type="match status" value="1"/>
</dbReference>
<keyword evidence="8" id="KW-0407">Ion channel</keyword>
<comment type="subcellular location">
    <subcellularLocation>
        <location evidence="1">Membrane</location>
        <topology evidence="1">Multi-pass membrane protein</topology>
    </subcellularLocation>
</comment>
<dbReference type="GO" id="GO:0030553">
    <property type="term" value="F:cGMP binding"/>
    <property type="evidence" value="ECO:0007669"/>
    <property type="project" value="TreeGrafter"/>
</dbReference>
<keyword evidence="4 11" id="KW-1133">Transmembrane helix</keyword>
<feature type="transmembrane region" description="Helical" evidence="11">
    <location>
        <begin position="317"/>
        <end position="340"/>
    </location>
</feature>
<feature type="domain" description="Cyclic nucleotide-binding" evidence="12">
    <location>
        <begin position="609"/>
        <end position="735"/>
    </location>
</feature>
<dbReference type="SUPFAM" id="SSF81324">
    <property type="entry name" value="Voltage-gated potassium channels"/>
    <property type="match status" value="1"/>
</dbReference>
<evidence type="ECO:0000256" key="5">
    <source>
        <dbReference type="ARBA" id="ARBA00023065"/>
    </source>
</evidence>
<gene>
    <name evidence="13" type="ORF">MSPICULIGERA_LOCUS10940</name>
</gene>
<feature type="transmembrane region" description="Helical" evidence="11">
    <location>
        <begin position="272"/>
        <end position="290"/>
    </location>
</feature>
<dbReference type="GO" id="GO:0044877">
    <property type="term" value="F:protein-containing complex binding"/>
    <property type="evidence" value="ECO:0007669"/>
    <property type="project" value="TreeGrafter"/>
</dbReference>
<evidence type="ECO:0000256" key="7">
    <source>
        <dbReference type="ARBA" id="ARBA00023286"/>
    </source>
</evidence>
<feature type="coiled-coil region" evidence="9">
    <location>
        <begin position="765"/>
        <end position="803"/>
    </location>
</feature>
<dbReference type="FunFam" id="1.10.287.630:FF:000001">
    <property type="entry name" value="Cyclic nucleotide-gated channel alpha 3"/>
    <property type="match status" value="1"/>
</dbReference>
<feature type="non-terminal residue" evidence="13">
    <location>
        <position position="1"/>
    </location>
</feature>
<dbReference type="InterPro" id="IPR000595">
    <property type="entry name" value="cNMP-bd_dom"/>
</dbReference>
<evidence type="ECO:0000313" key="14">
    <source>
        <dbReference type="Proteomes" id="UP001177023"/>
    </source>
</evidence>
<dbReference type="Pfam" id="PF00027">
    <property type="entry name" value="cNMP_binding"/>
    <property type="match status" value="1"/>
</dbReference>
<keyword evidence="6 11" id="KW-0472">Membrane</keyword>
<evidence type="ECO:0000256" key="1">
    <source>
        <dbReference type="ARBA" id="ARBA00004141"/>
    </source>
</evidence>
<dbReference type="InterPro" id="IPR005821">
    <property type="entry name" value="Ion_trans_dom"/>
</dbReference>